<feature type="transmembrane region" description="Helical" evidence="20">
    <location>
        <begin position="87"/>
        <end position="107"/>
    </location>
</feature>
<evidence type="ECO:0000256" key="16">
    <source>
        <dbReference type="ARBA" id="ARBA00023136"/>
    </source>
</evidence>
<dbReference type="GO" id="GO:0045275">
    <property type="term" value="C:respiratory chain complex III"/>
    <property type="evidence" value="ECO:0007669"/>
    <property type="project" value="InterPro"/>
</dbReference>
<dbReference type="SUPFAM" id="SSF81648">
    <property type="entry name" value="a domain/subunit of cytochrome bc1 complex (Ubiquinol-cytochrome c reductase)"/>
    <property type="match status" value="1"/>
</dbReference>
<dbReference type="InterPro" id="IPR036150">
    <property type="entry name" value="Cyt_b/b6_C_sf"/>
</dbReference>
<keyword evidence="14" id="KW-0830">Ubiquinone</keyword>
<sequence>MANLRKTHPILKIANDALVDLPTPSNISAMWNFGSLLGLCLITQILTGLFLAMHYTSDISTAFSSVAHICRDVNYGWLIRNLHANGASFFFICLYMHIARGLYYGSYLYKETWNIGVILFLLVMMTAFVGYVLPWGQMSFWGATVITNLLSAVPYVGNSLVQWIWGGFSVDNATLTRFFAFHFLLPFVVLAATVLHLLFLHETGSNNPAGLNSDADKIPFHPYFSYKDLLGFIIMLTALTSLALFYPNALGDPDNFTPANPMVTPPHIKPEWYFLFAYAILRSIPNKLGGVLALLFSILILMLVPFLHTSKQRALTFRPASQILFWLLVADMLVLTWIGGMPVEHPFIIIGQTASVLYFSLFLILNPLVAWMENKMLDW</sequence>
<dbReference type="PIRSF" id="PIRSF038885">
    <property type="entry name" value="COB"/>
    <property type="match status" value="1"/>
</dbReference>
<feature type="binding site" description="axial binding residue" evidence="19">
    <location>
        <position position="97"/>
    </location>
    <ligand>
        <name>heme b</name>
        <dbReference type="ChEBI" id="CHEBI:60344"/>
        <label>b566</label>
    </ligand>
    <ligandPart>
        <name>Fe</name>
        <dbReference type="ChEBI" id="CHEBI:18248"/>
    </ligandPart>
</feature>
<proteinExistence type="inferred from homology"/>
<dbReference type="EMBL" id="EU085369">
    <property type="protein sequence ID" value="ABV64563.1"/>
    <property type="molecule type" value="Genomic_DNA"/>
</dbReference>
<keyword evidence="9 19" id="KW-0479">Metal-binding</keyword>
<dbReference type="InterPro" id="IPR016174">
    <property type="entry name" value="Di-haem_cyt_TM"/>
</dbReference>
<dbReference type="PROSITE" id="PS51003">
    <property type="entry name" value="CYTB_CTER"/>
    <property type="match status" value="1"/>
</dbReference>
<keyword evidence="10" id="KW-0999">Mitochondrion inner membrane</keyword>
<feature type="transmembrane region" description="Helical" evidence="20">
    <location>
        <begin position="29"/>
        <end position="52"/>
    </location>
</feature>
<evidence type="ECO:0000256" key="13">
    <source>
        <dbReference type="ARBA" id="ARBA00023004"/>
    </source>
</evidence>
<keyword evidence="15 20" id="KW-0496">Mitochondrion</keyword>
<comment type="function">
    <text evidence="1 20">Component of the ubiquinol-cytochrome c reductase complex (complex III or cytochrome b-c1 complex) that is part of the mitochondrial respiratory chain. The b-c1 complex mediates electron transfer from ubiquinol to cytochrome c. Contributes to the generation of a proton gradient across the mitochondrial membrane that is then used for ATP synthesis.</text>
</comment>
<evidence type="ECO:0000259" key="21">
    <source>
        <dbReference type="PROSITE" id="PS51002"/>
    </source>
</evidence>
<reference evidence="23" key="1">
    <citation type="submission" date="2007-07" db="EMBL/GenBank/DDBJ databases">
        <title>Phylogenetic relationship of 15 Gymnothorax based on mitochondrial cytochrome b and 16S RNA gene sequences.</title>
        <authorList>
            <person name="Yin S.W."/>
            <person name="Qi X.Z."/>
            <person name="Du M."/>
            <person name="Zhang B."/>
            <person name="Chen G.H."/>
            <person name="Huo R."/>
        </authorList>
    </citation>
    <scope>NUCLEOTIDE SEQUENCE</scope>
</reference>
<feature type="transmembrane region" description="Helical" evidence="20">
    <location>
        <begin position="229"/>
        <end position="246"/>
    </location>
</feature>
<dbReference type="InterPro" id="IPR048259">
    <property type="entry name" value="Cytochrome_b_N_euk/bac"/>
</dbReference>
<feature type="binding site" description="axial binding residue" evidence="19">
    <location>
        <position position="83"/>
    </location>
    <ligand>
        <name>heme b</name>
        <dbReference type="ChEBI" id="CHEBI:60344"/>
        <label>b562</label>
    </ligand>
    <ligandPart>
        <name>Fe</name>
        <dbReference type="ChEBI" id="CHEBI:18248"/>
    </ligandPart>
</feature>
<evidence type="ECO:0000256" key="5">
    <source>
        <dbReference type="ARBA" id="ARBA00022448"/>
    </source>
</evidence>
<comment type="similarity">
    <text evidence="17 20">Belongs to the cytochrome b family.</text>
</comment>
<comment type="cofactor">
    <cofactor evidence="19">
        <name>heme</name>
        <dbReference type="ChEBI" id="CHEBI:30413"/>
    </cofactor>
    <text evidence="19">Binds 2 heme groups non-covalently.</text>
</comment>
<gene>
    <name evidence="23" type="primary">cytb</name>
</gene>
<evidence type="ECO:0000256" key="9">
    <source>
        <dbReference type="ARBA" id="ARBA00022723"/>
    </source>
</evidence>
<feature type="binding site" description="axial binding residue" evidence="19">
    <location>
        <position position="182"/>
    </location>
    <ligand>
        <name>heme b</name>
        <dbReference type="ChEBI" id="CHEBI:60344"/>
        <label>b562</label>
    </ligand>
    <ligandPart>
        <name>Fe</name>
        <dbReference type="ChEBI" id="CHEBI:18248"/>
    </ligandPart>
</feature>
<evidence type="ECO:0000256" key="7">
    <source>
        <dbReference type="ARBA" id="ARBA00022660"/>
    </source>
</evidence>
<feature type="transmembrane region" description="Helical" evidence="20">
    <location>
        <begin position="113"/>
        <end position="133"/>
    </location>
</feature>
<geneLocation type="mitochondrion" evidence="23"/>
<dbReference type="InterPro" id="IPR005798">
    <property type="entry name" value="Cyt_b/b6_C"/>
</dbReference>
<dbReference type="PROSITE" id="PS51002">
    <property type="entry name" value="CYTB_NTER"/>
    <property type="match status" value="1"/>
</dbReference>
<evidence type="ECO:0000256" key="6">
    <source>
        <dbReference type="ARBA" id="ARBA00022617"/>
    </source>
</evidence>
<evidence type="ECO:0000313" key="23">
    <source>
        <dbReference type="EMBL" id="ABV64563.1"/>
    </source>
</evidence>
<comment type="subcellular location">
    <subcellularLocation>
        <location evidence="2">Mitochondrion inner membrane</location>
        <topology evidence="2">Multi-pass membrane protein</topology>
    </subcellularLocation>
</comment>
<feature type="transmembrane region" description="Helical" evidence="20">
    <location>
        <begin position="288"/>
        <end position="308"/>
    </location>
</feature>
<keyword evidence="13 19" id="KW-0408">Iron</keyword>
<dbReference type="InterPro" id="IPR027387">
    <property type="entry name" value="Cytb/b6-like_sf"/>
</dbReference>
<feature type="domain" description="Cytochrome b/b6 C-terminal region profile" evidence="22">
    <location>
        <begin position="210"/>
        <end position="379"/>
    </location>
</feature>
<dbReference type="InterPro" id="IPR005797">
    <property type="entry name" value="Cyt_b/b6_N"/>
</dbReference>
<feature type="transmembrane region" description="Helical" evidence="20">
    <location>
        <begin position="145"/>
        <end position="166"/>
    </location>
</feature>
<evidence type="ECO:0000256" key="3">
    <source>
        <dbReference type="ARBA" id="ARBA00011660"/>
    </source>
</evidence>
<keyword evidence="6 19" id="KW-0349">Heme</keyword>
<keyword evidence="16 20" id="KW-0472">Membrane</keyword>
<keyword evidence="7 20" id="KW-0679">Respiratory chain</keyword>
<evidence type="ECO:0000256" key="10">
    <source>
        <dbReference type="ARBA" id="ARBA00022792"/>
    </source>
</evidence>
<dbReference type="Gene3D" id="1.20.810.10">
    <property type="entry name" value="Cytochrome Bc1 Complex, Chain C"/>
    <property type="match status" value="1"/>
</dbReference>
<evidence type="ECO:0000256" key="20">
    <source>
        <dbReference type="RuleBase" id="RU362117"/>
    </source>
</evidence>
<evidence type="ECO:0000256" key="12">
    <source>
        <dbReference type="ARBA" id="ARBA00022989"/>
    </source>
</evidence>
<feature type="binding site" evidence="18">
    <location>
        <position position="201"/>
    </location>
    <ligand>
        <name>a ubiquinone</name>
        <dbReference type="ChEBI" id="CHEBI:16389"/>
    </ligand>
</feature>
<protein>
    <recommendedName>
        <fullName evidence="4 20">Cytochrome b</fullName>
    </recommendedName>
</protein>
<dbReference type="InterPro" id="IPR048260">
    <property type="entry name" value="Cytochrome_b_C_euk/bac"/>
</dbReference>
<dbReference type="GO" id="GO:0016491">
    <property type="term" value="F:oxidoreductase activity"/>
    <property type="evidence" value="ECO:0007669"/>
    <property type="project" value="UniProtKB-UniRule"/>
</dbReference>
<accession>A8TX42</accession>
<evidence type="ECO:0000259" key="22">
    <source>
        <dbReference type="PROSITE" id="PS51003"/>
    </source>
</evidence>
<feature type="binding site" description="axial binding residue" evidence="19">
    <location>
        <position position="196"/>
    </location>
    <ligand>
        <name>heme b</name>
        <dbReference type="ChEBI" id="CHEBI:60344"/>
        <label>b566</label>
    </ligand>
    <ligandPart>
        <name>Fe</name>
        <dbReference type="ChEBI" id="CHEBI:18248"/>
    </ligandPart>
</feature>
<dbReference type="CDD" id="cd00290">
    <property type="entry name" value="cytochrome_b_C"/>
    <property type="match status" value="1"/>
</dbReference>
<dbReference type="SUPFAM" id="SSF81342">
    <property type="entry name" value="Transmembrane di-heme cytochromes"/>
    <property type="match status" value="1"/>
</dbReference>
<dbReference type="Pfam" id="PF00033">
    <property type="entry name" value="Cytochrome_B"/>
    <property type="match status" value="1"/>
</dbReference>
<evidence type="ECO:0000256" key="4">
    <source>
        <dbReference type="ARBA" id="ARBA00013531"/>
    </source>
</evidence>
<dbReference type="GO" id="GO:0006122">
    <property type="term" value="P:mitochondrial electron transport, ubiquinol to cytochrome c"/>
    <property type="evidence" value="ECO:0007669"/>
    <property type="project" value="TreeGrafter"/>
</dbReference>
<dbReference type="FunFam" id="1.20.810.10:FF:000002">
    <property type="entry name" value="Cytochrome b"/>
    <property type="match status" value="1"/>
</dbReference>
<evidence type="ECO:0000256" key="8">
    <source>
        <dbReference type="ARBA" id="ARBA00022692"/>
    </source>
</evidence>
<comment type="cofactor">
    <cofactor evidence="20">
        <name>heme b</name>
        <dbReference type="ChEBI" id="CHEBI:60344"/>
    </cofactor>
    <text evidence="20">Binds 2 heme groups non-covalently.</text>
</comment>
<evidence type="ECO:0000256" key="14">
    <source>
        <dbReference type="ARBA" id="ARBA00023075"/>
    </source>
</evidence>
<dbReference type="AlphaFoldDB" id="A8TX42"/>
<dbReference type="GO" id="GO:0005743">
    <property type="term" value="C:mitochondrial inner membrane"/>
    <property type="evidence" value="ECO:0007669"/>
    <property type="project" value="UniProtKB-SubCell"/>
</dbReference>
<keyword evidence="5 20" id="KW-0813">Transport</keyword>
<dbReference type="Pfam" id="PF00032">
    <property type="entry name" value="Cytochrom_B_C"/>
    <property type="match status" value="1"/>
</dbReference>
<feature type="transmembrane region" description="Helical" evidence="20">
    <location>
        <begin position="346"/>
        <end position="369"/>
    </location>
</feature>
<dbReference type="PANTHER" id="PTHR19271">
    <property type="entry name" value="CYTOCHROME B"/>
    <property type="match status" value="1"/>
</dbReference>
<dbReference type="CDD" id="cd00284">
    <property type="entry name" value="Cytochrome_b_N"/>
    <property type="match status" value="1"/>
</dbReference>
<feature type="domain" description="Cytochrome b/b6 N-terminal region profile" evidence="21">
    <location>
        <begin position="1"/>
        <end position="209"/>
    </location>
</feature>
<feature type="transmembrane region" description="Helical" evidence="20">
    <location>
        <begin position="178"/>
        <end position="200"/>
    </location>
</feature>
<dbReference type="GO" id="GO:0008121">
    <property type="term" value="F:quinol-cytochrome-c reductase activity"/>
    <property type="evidence" value="ECO:0007669"/>
    <property type="project" value="InterPro"/>
</dbReference>
<name>A8TX42_9TELE</name>
<evidence type="ECO:0000256" key="17">
    <source>
        <dbReference type="ARBA" id="ARBA00061233"/>
    </source>
</evidence>
<dbReference type="GO" id="GO:0046872">
    <property type="term" value="F:metal ion binding"/>
    <property type="evidence" value="ECO:0007669"/>
    <property type="project" value="UniProtKB-UniRule"/>
</dbReference>
<keyword evidence="11 20" id="KW-0249">Electron transport</keyword>
<evidence type="ECO:0000256" key="2">
    <source>
        <dbReference type="ARBA" id="ARBA00004448"/>
    </source>
</evidence>
<organism evidence="23">
    <name type="scientific">Gymnothorax pseudothyrsoideus</name>
    <name type="common">highfin moray</name>
    <dbReference type="NCBI Taxonomy" id="454040"/>
    <lineage>
        <taxon>Eukaryota</taxon>
        <taxon>Metazoa</taxon>
        <taxon>Chordata</taxon>
        <taxon>Craniata</taxon>
        <taxon>Vertebrata</taxon>
        <taxon>Euteleostomi</taxon>
        <taxon>Actinopterygii</taxon>
        <taxon>Neopterygii</taxon>
        <taxon>Teleostei</taxon>
        <taxon>Anguilliformes</taxon>
        <taxon>Muraenidae</taxon>
        <taxon>Gymnothorax</taxon>
    </lineage>
</organism>
<feature type="transmembrane region" description="Helical" evidence="20">
    <location>
        <begin position="320"/>
        <end position="340"/>
    </location>
</feature>
<evidence type="ECO:0000256" key="18">
    <source>
        <dbReference type="PIRSR" id="PIRSR038885-1"/>
    </source>
</evidence>
<keyword evidence="12 20" id="KW-1133">Transmembrane helix</keyword>
<keyword evidence="8 20" id="KW-0812">Transmembrane</keyword>
<evidence type="ECO:0000256" key="19">
    <source>
        <dbReference type="PIRSR" id="PIRSR038885-2"/>
    </source>
</evidence>
<evidence type="ECO:0000256" key="1">
    <source>
        <dbReference type="ARBA" id="ARBA00002566"/>
    </source>
</evidence>
<evidence type="ECO:0000256" key="11">
    <source>
        <dbReference type="ARBA" id="ARBA00022982"/>
    </source>
</evidence>
<comment type="subunit">
    <text evidence="3">The cytochrome bc1 complex contains 3 respiratory subunits (MT-CYB, CYC1 and UQCRFS1), 2 core proteins (UQCRC1 and UQCRC2) and probably 6 low-molecular weight proteins.</text>
</comment>
<dbReference type="PANTHER" id="PTHR19271:SF16">
    <property type="entry name" value="CYTOCHROME B"/>
    <property type="match status" value="1"/>
</dbReference>
<evidence type="ECO:0000256" key="15">
    <source>
        <dbReference type="ARBA" id="ARBA00023128"/>
    </source>
</evidence>
<dbReference type="InterPro" id="IPR030689">
    <property type="entry name" value="Cytochrome_b"/>
</dbReference>